<organism evidence="1 2">
    <name type="scientific">Mycolicibacterium celeriflavum</name>
    <name type="common">Mycobacterium celeriflavum</name>
    <dbReference type="NCBI Taxonomy" id="1249101"/>
    <lineage>
        <taxon>Bacteria</taxon>
        <taxon>Bacillati</taxon>
        <taxon>Actinomycetota</taxon>
        <taxon>Actinomycetes</taxon>
        <taxon>Mycobacteriales</taxon>
        <taxon>Mycobacteriaceae</taxon>
        <taxon>Mycolicibacterium</taxon>
    </lineage>
</organism>
<dbReference type="EMBL" id="AP022591">
    <property type="protein sequence ID" value="BBY42737.1"/>
    <property type="molecule type" value="Genomic_DNA"/>
</dbReference>
<reference evidence="1 2" key="1">
    <citation type="journal article" date="2019" name="Emerg. Microbes Infect.">
        <title>Comprehensive subspecies identification of 175 nontuberculous mycobacteria species based on 7547 genomic profiles.</title>
        <authorList>
            <person name="Matsumoto Y."/>
            <person name="Kinjo T."/>
            <person name="Motooka D."/>
            <person name="Nabeya D."/>
            <person name="Jung N."/>
            <person name="Uechi K."/>
            <person name="Horii T."/>
            <person name="Iida T."/>
            <person name="Fujita J."/>
            <person name="Nakamura S."/>
        </authorList>
    </citation>
    <scope>NUCLEOTIDE SEQUENCE [LARGE SCALE GENOMIC DNA]</scope>
    <source>
        <strain evidence="1 2">JCM 18439</strain>
    </source>
</reference>
<dbReference type="KEGG" id="mcee:MCEL_10320"/>
<evidence type="ECO:0000313" key="2">
    <source>
        <dbReference type="Proteomes" id="UP000466431"/>
    </source>
</evidence>
<proteinExistence type="predicted"/>
<protein>
    <submittedName>
        <fullName evidence="1">Uncharacterized protein</fullName>
    </submittedName>
</protein>
<accession>A0A1X0BME1</accession>
<keyword evidence="2" id="KW-1185">Reference proteome</keyword>
<dbReference type="RefSeq" id="WP_067221066.1">
    <property type="nucleotide sequence ID" value="NZ_AP022591.1"/>
</dbReference>
<dbReference type="AlphaFoldDB" id="A0A1X0BME1"/>
<evidence type="ECO:0000313" key="1">
    <source>
        <dbReference type="EMBL" id="BBY42737.1"/>
    </source>
</evidence>
<dbReference type="Proteomes" id="UP000466431">
    <property type="component" value="Chromosome"/>
</dbReference>
<name>A0A1X0BME1_MYCCF</name>
<gene>
    <name evidence="1" type="ORF">MCEL_10320</name>
</gene>
<sequence length="160" mass="16837">MDEDSSRRLTVLTIVSLVIAVAALAVAGWTLYQTNSSEPEYEAAQIADAKATVCRAADVVRKGVSLNTNLRPEGGPQDVTGAQAVAANARISLYDGGQYLLQRLHPAAPPELADKIRQFANNLMDIGAHATAGVPNDDPAQAKRLADADAENKAITALCK</sequence>
<dbReference type="STRING" id="1249101.BST21_20595"/>